<dbReference type="AlphaFoldDB" id="A0A0E9RIP1"/>
<dbReference type="EMBL" id="GBXM01079556">
    <property type="protein sequence ID" value="JAH29021.1"/>
    <property type="molecule type" value="Transcribed_RNA"/>
</dbReference>
<proteinExistence type="predicted"/>
<evidence type="ECO:0000313" key="2">
    <source>
        <dbReference type="EMBL" id="JAH29021.1"/>
    </source>
</evidence>
<sequence>MDSHETSYTSNEYLPTTESTQ</sequence>
<feature type="region of interest" description="Disordered" evidence="1">
    <location>
        <begin position="1"/>
        <end position="21"/>
    </location>
</feature>
<reference evidence="2" key="1">
    <citation type="submission" date="2014-11" db="EMBL/GenBank/DDBJ databases">
        <authorList>
            <person name="Amaro Gonzalez C."/>
        </authorList>
    </citation>
    <scope>NUCLEOTIDE SEQUENCE</scope>
</reference>
<evidence type="ECO:0000256" key="1">
    <source>
        <dbReference type="SAM" id="MobiDB-lite"/>
    </source>
</evidence>
<organism evidence="2">
    <name type="scientific">Anguilla anguilla</name>
    <name type="common">European freshwater eel</name>
    <name type="synonym">Muraena anguilla</name>
    <dbReference type="NCBI Taxonomy" id="7936"/>
    <lineage>
        <taxon>Eukaryota</taxon>
        <taxon>Metazoa</taxon>
        <taxon>Chordata</taxon>
        <taxon>Craniata</taxon>
        <taxon>Vertebrata</taxon>
        <taxon>Euteleostomi</taxon>
        <taxon>Actinopterygii</taxon>
        <taxon>Neopterygii</taxon>
        <taxon>Teleostei</taxon>
        <taxon>Anguilliformes</taxon>
        <taxon>Anguillidae</taxon>
        <taxon>Anguilla</taxon>
    </lineage>
</organism>
<protein>
    <submittedName>
        <fullName evidence="2">Uncharacterized protein</fullName>
    </submittedName>
</protein>
<name>A0A0E9RIP1_ANGAN</name>
<accession>A0A0E9RIP1</accession>
<reference evidence="2" key="2">
    <citation type="journal article" date="2015" name="Fish Shellfish Immunol.">
        <title>Early steps in the European eel (Anguilla anguilla)-Vibrio vulnificus interaction in the gills: Role of the RtxA13 toxin.</title>
        <authorList>
            <person name="Callol A."/>
            <person name="Pajuelo D."/>
            <person name="Ebbesson L."/>
            <person name="Teles M."/>
            <person name="MacKenzie S."/>
            <person name="Amaro C."/>
        </authorList>
    </citation>
    <scope>NUCLEOTIDE SEQUENCE</scope>
</reference>